<dbReference type="GeneID" id="60421247"/>
<gene>
    <name evidence="1" type="ORF">NMY3_01157</name>
</gene>
<name>A0A654M750_9ARCH</name>
<dbReference type="AlphaFoldDB" id="A0A654M750"/>
<evidence type="ECO:0000313" key="2">
    <source>
        <dbReference type="Proteomes" id="UP000058925"/>
    </source>
</evidence>
<reference evidence="2" key="1">
    <citation type="submission" date="2015-10" db="EMBL/GenBank/DDBJ databases">
        <title>Niche specialization of a soil ammonia-oxidizing archaeon, Candidatus Nitrosocosmicus oleophilus.</title>
        <authorList>
            <person name="Jung M.-Y."/>
            <person name="Rhee S.-K."/>
        </authorList>
    </citation>
    <scope>NUCLEOTIDE SEQUENCE [LARGE SCALE GENOMIC DNA]</scope>
    <source>
        <strain evidence="2">MY3</strain>
    </source>
</reference>
<dbReference type="RefSeq" id="WP_196817844.1">
    <property type="nucleotide sequence ID" value="NZ_CP012850.1"/>
</dbReference>
<keyword evidence="2" id="KW-1185">Reference proteome</keyword>
<dbReference type="OrthoDB" id="13569at2157"/>
<dbReference type="KEGG" id="taa:NMY3_01157"/>
<evidence type="ECO:0000313" key="1">
    <source>
        <dbReference type="EMBL" id="ALI35362.1"/>
    </source>
</evidence>
<organism evidence="1 2">
    <name type="scientific">Candidatus Nitrosocosmicus oleophilus</name>
    <dbReference type="NCBI Taxonomy" id="1353260"/>
    <lineage>
        <taxon>Archaea</taxon>
        <taxon>Nitrososphaerota</taxon>
        <taxon>Nitrososphaeria</taxon>
        <taxon>Nitrososphaerales</taxon>
        <taxon>Nitrososphaeraceae</taxon>
        <taxon>Candidatus Nitrosocosmicus</taxon>
    </lineage>
</organism>
<sequence length="76" mass="8603">MVDKVEVTVTDLSKKHNGKHGYENMYSVAKHVYMDNGEVDTVGFAIDKENLKILRAKIDAMLIGDYKSSKKEKITI</sequence>
<accession>A0A654M750</accession>
<proteinExistence type="predicted"/>
<dbReference type="Proteomes" id="UP000058925">
    <property type="component" value="Chromosome"/>
</dbReference>
<dbReference type="EMBL" id="CP012850">
    <property type="protein sequence ID" value="ALI35362.1"/>
    <property type="molecule type" value="Genomic_DNA"/>
</dbReference>
<protein>
    <submittedName>
        <fullName evidence="1">Uncharacterized protein</fullName>
    </submittedName>
</protein>